<organism evidence="1 2">
    <name type="scientific">Clostridium frigidicarnis</name>
    <dbReference type="NCBI Taxonomy" id="84698"/>
    <lineage>
        <taxon>Bacteria</taxon>
        <taxon>Bacillati</taxon>
        <taxon>Bacillota</taxon>
        <taxon>Clostridia</taxon>
        <taxon>Eubacteriales</taxon>
        <taxon>Clostridiaceae</taxon>
        <taxon>Clostridium</taxon>
    </lineage>
</organism>
<keyword evidence="2" id="KW-1185">Reference proteome</keyword>
<dbReference type="Proteomes" id="UP000198619">
    <property type="component" value="Unassembled WGS sequence"/>
</dbReference>
<dbReference type="EMBL" id="FOKI01000053">
    <property type="protein sequence ID" value="SFB42962.1"/>
    <property type="molecule type" value="Genomic_DNA"/>
</dbReference>
<name>A0A1I1AZL0_9CLOT</name>
<dbReference type="InterPro" id="IPR029058">
    <property type="entry name" value="AB_hydrolase_fold"/>
</dbReference>
<dbReference type="AlphaFoldDB" id="A0A1I1AZL0"/>
<evidence type="ECO:0000313" key="1">
    <source>
        <dbReference type="EMBL" id="SFB42962.1"/>
    </source>
</evidence>
<dbReference type="RefSeq" id="WP_090043057.1">
    <property type="nucleotide sequence ID" value="NZ_FOKI01000053.1"/>
</dbReference>
<reference evidence="1 2" key="1">
    <citation type="submission" date="2016-10" db="EMBL/GenBank/DDBJ databases">
        <authorList>
            <person name="de Groot N.N."/>
        </authorList>
    </citation>
    <scope>NUCLEOTIDE SEQUENCE [LARGE SCALE GENOMIC DNA]</scope>
    <source>
        <strain evidence="1 2">DSM 12271</strain>
    </source>
</reference>
<dbReference type="Gene3D" id="3.40.50.1820">
    <property type="entry name" value="alpha/beta hydrolase"/>
    <property type="match status" value="1"/>
</dbReference>
<evidence type="ECO:0000313" key="2">
    <source>
        <dbReference type="Proteomes" id="UP000198619"/>
    </source>
</evidence>
<dbReference type="OrthoDB" id="9785602at2"/>
<protein>
    <recommendedName>
        <fullName evidence="3">Alpha/beta hydrolase family protein</fullName>
    </recommendedName>
</protein>
<proteinExistence type="predicted"/>
<evidence type="ECO:0008006" key="3">
    <source>
        <dbReference type="Google" id="ProtNLM"/>
    </source>
</evidence>
<dbReference type="SUPFAM" id="SSF53474">
    <property type="entry name" value="alpha/beta-Hydrolases"/>
    <property type="match status" value="1"/>
</dbReference>
<sequence length="225" mass="25993">MAEDVGSIQDNFGDRACRMYFPKDFQNNISVGLMVLLKNIKNQGNYDEIADLYKNIADTENIIIVVPNGVDDDKFYNNFAFLDSVKQLIIDFRNNLKINKVIVSGVSNSGYSALRLYDYCGELIDALCLMSVHYNEPELLGEKRTINYKEPSNIYKFKNTPMIIFHGSEDCQYEYKDVKEFFKELTDINSSVQVVIEEIDHCGITQFRKEILAMWLKKLNEDKVS</sequence>
<accession>A0A1I1AZL0</accession>
<gene>
    <name evidence="1" type="ORF">SAMN04488528_10538</name>
</gene>